<sequence length="95" mass="10739">MRDIRYDKKSVKMDNTIKSVSNLNNINDMESYSMAGNQQTIAIATNCSGYTPINNIFGITSSYDLTISCNMCDNFQNNVCQVGLYDKVLSNLYER</sequence>
<keyword evidence="2" id="KW-1185">Reference proteome</keyword>
<name>A0ABT4DHL4_9CLOT</name>
<dbReference type="EMBL" id="JAPQFJ010000044">
    <property type="protein sequence ID" value="MCY6960681.1"/>
    <property type="molecule type" value="Genomic_DNA"/>
</dbReference>
<accession>A0ABT4DHL4</accession>
<gene>
    <name evidence="1" type="ORF">OW729_19040</name>
</gene>
<evidence type="ECO:0000313" key="2">
    <source>
        <dbReference type="Proteomes" id="UP001144612"/>
    </source>
</evidence>
<evidence type="ECO:0000313" key="1">
    <source>
        <dbReference type="EMBL" id="MCY6960681.1"/>
    </source>
</evidence>
<dbReference type="Proteomes" id="UP001144612">
    <property type="component" value="Unassembled WGS sequence"/>
</dbReference>
<dbReference type="RefSeq" id="WP_268063114.1">
    <property type="nucleotide sequence ID" value="NZ_JAPQFJ010000044.1"/>
</dbReference>
<comment type="caution">
    <text evidence="1">The sequence shown here is derived from an EMBL/GenBank/DDBJ whole genome shotgun (WGS) entry which is preliminary data.</text>
</comment>
<protein>
    <submittedName>
        <fullName evidence="1">Uncharacterized protein</fullName>
    </submittedName>
</protein>
<proteinExistence type="predicted"/>
<organism evidence="1 2">
    <name type="scientific">Clostridium brassicae</name>
    <dbReference type="NCBI Taxonomy" id="2999072"/>
    <lineage>
        <taxon>Bacteria</taxon>
        <taxon>Bacillati</taxon>
        <taxon>Bacillota</taxon>
        <taxon>Clostridia</taxon>
        <taxon>Eubacteriales</taxon>
        <taxon>Clostridiaceae</taxon>
        <taxon>Clostridium</taxon>
    </lineage>
</organism>
<reference evidence="1" key="1">
    <citation type="submission" date="2022-12" db="EMBL/GenBank/DDBJ databases">
        <title>Clostridium sp. nov., isolated from industrial wastewater.</title>
        <authorList>
            <person name="Jiayan W."/>
        </authorList>
    </citation>
    <scope>NUCLEOTIDE SEQUENCE</scope>
    <source>
        <strain evidence="1">ZC22-4</strain>
    </source>
</reference>